<evidence type="ECO:0000313" key="2">
    <source>
        <dbReference type="Proteomes" id="UP000475862"/>
    </source>
</evidence>
<reference evidence="1 2" key="1">
    <citation type="submission" date="2019-08" db="EMBL/GenBank/DDBJ databases">
        <title>The genome of the soybean aphid Biotype 1, its phylome, world population structure and adaptation to the North American continent.</title>
        <authorList>
            <person name="Giordano R."/>
            <person name="Donthu R.K."/>
            <person name="Hernandez A.G."/>
            <person name="Wright C.L."/>
            <person name="Zimin A.V."/>
        </authorList>
    </citation>
    <scope>NUCLEOTIDE SEQUENCE [LARGE SCALE GENOMIC DNA]</scope>
    <source>
        <tissue evidence="1">Whole aphids</tissue>
    </source>
</reference>
<accession>A0A6G0TK41</accession>
<organism evidence="1 2">
    <name type="scientific">Aphis glycines</name>
    <name type="common">Soybean aphid</name>
    <dbReference type="NCBI Taxonomy" id="307491"/>
    <lineage>
        <taxon>Eukaryota</taxon>
        <taxon>Metazoa</taxon>
        <taxon>Ecdysozoa</taxon>
        <taxon>Arthropoda</taxon>
        <taxon>Hexapoda</taxon>
        <taxon>Insecta</taxon>
        <taxon>Pterygota</taxon>
        <taxon>Neoptera</taxon>
        <taxon>Paraneoptera</taxon>
        <taxon>Hemiptera</taxon>
        <taxon>Sternorrhyncha</taxon>
        <taxon>Aphidomorpha</taxon>
        <taxon>Aphidoidea</taxon>
        <taxon>Aphididae</taxon>
        <taxon>Aphidini</taxon>
        <taxon>Aphis</taxon>
        <taxon>Aphis</taxon>
    </lineage>
</organism>
<dbReference type="EMBL" id="VYZN01000028">
    <property type="protein sequence ID" value="KAE9534375.1"/>
    <property type="molecule type" value="Genomic_DNA"/>
</dbReference>
<sequence length="270" mass="31140">MKLYKSPGMAINTPLKAKKCCHASSKKLKRPYTSDDHLLAKFGDRSTIMDSGPEVEAPLAVMASSKNPLTKIGSQPEYTMATMRRACTTVQIVVDILRTQVRLYWPVAMSESMTNDRHSENTKRYQIGRCLRHERVQSPPGTPLDRQCDPKWYARQHGLPRGHHVGKATSDVHKFNLRYVRMLRGCIIHEHPPCQKPHYTDHPCGIEHVRPAPFLQYESAERERKSHSDRTAFEIKNKNSINYRRLQDIQNTFQIRYVNCRGKIFSDGKI</sequence>
<evidence type="ECO:0000313" key="1">
    <source>
        <dbReference type="EMBL" id="KAE9534375.1"/>
    </source>
</evidence>
<name>A0A6G0TK41_APHGL</name>
<comment type="caution">
    <text evidence="1">The sequence shown here is derived from an EMBL/GenBank/DDBJ whole genome shotgun (WGS) entry which is preliminary data.</text>
</comment>
<dbReference type="Proteomes" id="UP000475862">
    <property type="component" value="Unassembled WGS sequence"/>
</dbReference>
<dbReference type="AlphaFoldDB" id="A0A6G0TK41"/>
<keyword evidence="2" id="KW-1185">Reference proteome</keyword>
<gene>
    <name evidence="1" type="ORF">AGLY_008465</name>
</gene>
<protein>
    <submittedName>
        <fullName evidence="1">Uncharacterized protein</fullName>
    </submittedName>
</protein>
<dbReference type="OrthoDB" id="10449462at2759"/>
<proteinExistence type="predicted"/>